<feature type="compositionally biased region" description="Basic and acidic residues" evidence="1">
    <location>
        <begin position="100"/>
        <end position="110"/>
    </location>
</feature>
<protein>
    <submittedName>
        <fullName evidence="2">Uncharacterized protein</fullName>
    </submittedName>
</protein>
<name>A0A9N7URN6_PLEPL</name>
<feature type="region of interest" description="Disordered" evidence="1">
    <location>
        <begin position="40"/>
        <end position="110"/>
    </location>
</feature>
<evidence type="ECO:0000313" key="2">
    <source>
        <dbReference type="EMBL" id="CAB1435464.1"/>
    </source>
</evidence>
<accession>A0A9N7URN6</accession>
<evidence type="ECO:0000256" key="1">
    <source>
        <dbReference type="SAM" id="MobiDB-lite"/>
    </source>
</evidence>
<reference evidence="2" key="1">
    <citation type="submission" date="2020-03" db="EMBL/GenBank/DDBJ databases">
        <authorList>
            <person name="Weist P."/>
        </authorList>
    </citation>
    <scope>NUCLEOTIDE SEQUENCE</scope>
</reference>
<sequence>MPGHRDVLCSKCAIPDRLILIDLIDGPSLGSIGHRFQITSQYSERARPHEDPTSASRSLPPRSGFNAGFHPRFSGASPRKHRFPGSLSSSSSRTTFDVSDPNKHGAEPGI</sequence>
<organism evidence="2 3">
    <name type="scientific">Pleuronectes platessa</name>
    <name type="common">European plaice</name>
    <dbReference type="NCBI Taxonomy" id="8262"/>
    <lineage>
        <taxon>Eukaryota</taxon>
        <taxon>Metazoa</taxon>
        <taxon>Chordata</taxon>
        <taxon>Craniata</taxon>
        <taxon>Vertebrata</taxon>
        <taxon>Euteleostomi</taxon>
        <taxon>Actinopterygii</taxon>
        <taxon>Neopterygii</taxon>
        <taxon>Teleostei</taxon>
        <taxon>Neoteleostei</taxon>
        <taxon>Acanthomorphata</taxon>
        <taxon>Carangaria</taxon>
        <taxon>Pleuronectiformes</taxon>
        <taxon>Pleuronectoidei</taxon>
        <taxon>Pleuronectidae</taxon>
        <taxon>Pleuronectes</taxon>
    </lineage>
</organism>
<keyword evidence="3" id="KW-1185">Reference proteome</keyword>
<dbReference type="Proteomes" id="UP001153269">
    <property type="component" value="Unassembled WGS sequence"/>
</dbReference>
<proteinExistence type="predicted"/>
<comment type="caution">
    <text evidence="2">The sequence shown here is derived from an EMBL/GenBank/DDBJ whole genome shotgun (WGS) entry which is preliminary data.</text>
</comment>
<dbReference type="EMBL" id="CADEAL010001779">
    <property type="protein sequence ID" value="CAB1435464.1"/>
    <property type="molecule type" value="Genomic_DNA"/>
</dbReference>
<gene>
    <name evidence="2" type="ORF">PLEPLA_LOCUS23535</name>
</gene>
<dbReference type="AlphaFoldDB" id="A0A9N7URN6"/>
<evidence type="ECO:0000313" key="3">
    <source>
        <dbReference type="Proteomes" id="UP001153269"/>
    </source>
</evidence>